<dbReference type="Proteomes" id="UP000239425">
    <property type="component" value="Unassembled WGS sequence"/>
</dbReference>
<dbReference type="EMBL" id="PHHC01000080">
    <property type="protein sequence ID" value="PPE03833.1"/>
    <property type="molecule type" value="Genomic_DNA"/>
</dbReference>
<organism evidence="1 2">
    <name type="scientific">Holospora curviuscula</name>
    <dbReference type="NCBI Taxonomy" id="1082868"/>
    <lineage>
        <taxon>Bacteria</taxon>
        <taxon>Pseudomonadati</taxon>
        <taxon>Pseudomonadota</taxon>
        <taxon>Alphaproteobacteria</taxon>
        <taxon>Holosporales</taxon>
        <taxon>Holosporaceae</taxon>
        <taxon>Holospora</taxon>
    </lineage>
</organism>
<sequence>MNTVLPHIAKEKFNEFIQTFIMTIKKIIEMKKESSKARVDILSFVGGTDFEDFFNENYKLDKENFESLFPSHAESQQIIVRAKSLRNQYPTLNDAIKKKLKNMLLQHNRSIHELELIIAAVFGASNINSTHSRANCPVENLEQSNPKIKILSCTSTSSINIFQIIPSSIKDLIRNLNEKIVNFFQDQCKQYGIYQDTCNTLREGHAADRNSASQKFLNCSNIFQEEIGSFIVNIKHNKAQINYLEQFYHEIGLIITNLKIITNSTLPNAHASGEWTFIDSQKTQSLLNAHTPDAWNLITYQPEQE</sequence>
<name>A0A2S5R967_9PROT</name>
<accession>A0A2S5R967</accession>
<protein>
    <submittedName>
        <fullName evidence="1">Uncharacterized protein</fullName>
    </submittedName>
</protein>
<reference evidence="1 2" key="1">
    <citation type="submission" date="2017-11" db="EMBL/GenBank/DDBJ databases">
        <title>Comparative genomic analysis of Holospora spp., intranuclear symbionts of paramecia.</title>
        <authorList>
            <person name="Garushyants S.K."/>
            <person name="Beliavskaya A."/>
            <person name="Malko D.B."/>
            <person name="Logacheva M.D."/>
            <person name="Rautian M.S."/>
            <person name="Gelfand M.S."/>
        </authorList>
    </citation>
    <scope>NUCLEOTIDE SEQUENCE [LARGE SCALE GENOMIC DNA]</scope>
    <source>
        <strain evidence="2">02AZ16</strain>
    </source>
</reference>
<evidence type="ECO:0000313" key="2">
    <source>
        <dbReference type="Proteomes" id="UP000239425"/>
    </source>
</evidence>
<proteinExistence type="predicted"/>
<keyword evidence="2" id="KW-1185">Reference proteome</keyword>
<evidence type="ECO:0000313" key="1">
    <source>
        <dbReference type="EMBL" id="PPE03833.1"/>
    </source>
</evidence>
<comment type="caution">
    <text evidence="1">The sequence shown here is derived from an EMBL/GenBank/DDBJ whole genome shotgun (WGS) entry which is preliminary data.</text>
</comment>
<gene>
    <name evidence="1" type="ORF">HCUR_00610</name>
</gene>
<dbReference type="AlphaFoldDB" id="A0A2S5R967"/>